<reference evidence="3 4" key="1">
    <citation type="submission" date="2021-11" db="EMBL/GenBank/DDBJ databases">
        <title>Black yeast isolated from Biological Soil Crust.</title>
        <authorList>
            <person name="Kurbessoian T."/>
        </authorList>
    </citation>
    <scope>NUCLEOTIDE SEQUENCE [LARGE SCALE GENOMIC DNA]</scope>
    <source>
        <strain evidence="3 4">CCFEE 5522</strain>
    </source>
</reference>
<feature type="region of interest" description="Disordered" evidence="1">
    <location>
        <begin position="638"/>
        <end position="658"/>
    </location>
</feature>
<dbReference type="Proteomes" id="UP001324427">
    <property type="component" value="Unassembled WGS sequence"/>
</dbReference>
<sequence length="695" mass="77342">MGTRSYADVPPTAATIALNAYIFGYGGHSLVTPHAALKHLWWTDQRILGKITRPFVVSKLRGEERGFLDRPLAFGEGLTDDTYMEWILERAKRLFLVLTEIGVPDQIFGCIDDSWDDDDLPISLENVKNLELAYDNNDALNRKFYDMQFLYLLRELRQGAHIDYGPKEHIPMEYVNTLPPAVSLQAWDRVHFPGRPDEIYMRRKVPLTDKENGYDYRECFMKDVKQAQALRHEHVASVWASYTSEDAGYVLSDFVGEHTLGTFIDHRTSMQFLRVAASERPVLLCEWMHCLADALASLHYRGTPHAAIRPSNILIDHDNHIAFADVGTLRTFQRGKKPQKSETYDYAAPESQLCKAPIVLASSPPISSMSAFSKLRKMSSSTSSSSTSSTGSSTRSNSICTAASPITPPSCGRSNSMITITTTTISPSPIPRSSTSSFRNFSRHLQHHACACPMTPTSPTSTMTPVTIRDLPEAAPEQSDIYSLGCIYLDILTFLLKGKTTDFVRFRSTRILTTLATATNSNKSPKGKVRIDHSFHCSPDKVDAWMTLLEEDSERRHAESQIFRGVPDLLDLLRRMLAQNAHLRPTALAVRDRIREILVDQCGVETLCCAGREWDVSAHAADFAGHVGIRDSFSIATGTLKPPPARKGSNGGDHGSILSRMESSFSTATRRRSSASAATAKIGAWRRVFSRSTTT</sequence>
<evidence type="ECO:0000256" key="1">
    <source>
        <dbReference type="SAM" id="MobiDB-lite"/>
    </source>
</evidence>
<accession>A0AAV9JDI9</accession>
<evidence type="ECO:0000313" key="4">
    <source>
        <dbReference type="Proteomes" id="UP001324427"/>
    </source>
</evidence>
<dbReference type="EMBL" id="JAVFHQ010000034">
    <property type="protein sequence ID" value="KAK4543177.1"/>
    <property type="molecule type" value="Genomic_DNA"/>
</dbReference>
<protein>
    <recommendedName>
        <fullName evidence="2">Protein kinase domain-containing protein</fullName>
    </recommendedName>
</protein>
<dbReference type="Gene3D" id="1.10.510.10">
    <property type="entry name" value="Transferase(Phosphotransferase) domain 1"/>
    <property type="match status" value="2"/>
</dbReference>
<feature type="compositionally biased region" description="Low complexity" evidence="1">
    <location>
        <begin position="379"/>
        <end position="398"/>
    </location>
</feature>
<gene>
    <name evidence="3" type="ORF">LTR36_005727</name>
</gene>
<keyword evidence="4" id="KW-1185">Reference proteome</keyword>
<dbReference type="GO" id="GO:0005524">
    <property type="term" value="F:ATP binding"/>
    <property type="evidence" value="ECO:0007669"/>
    <property type="project" value="InterPro"/>
</dbReference>
<dbReference type="AlphaFoldDB" id="A0AAV9JDI9"/>
<name>A0AAV9JDI9_9PEZI</name>
<dbReference type="PANTHER" id="PTHR44305">
    <property type="entry name" value="SI:DKEY-192D15.2-RELATED"/>
    <property type="match status" value="1"/>
</dbReference>
<dbReference type="InterPro" id="IPR053083">
    <property type="entry name" value="TF_kinase-domain_protein"/>
</dbReference>
<organism evidence="3 4">
    <name type="scientific">Oleoguttula mirabilis</name>
    <dbReference type="NCBI Taxonomy" id="1507867"/>
    <lineage>
        <taxon>Eukaryota</taxon>
        <taxon>Fungi</taxon>
        <taxon>Dikarya</taxon>
        <taxon>Ascomycota</taxon>
        <taxon>Pezizomycotina</taxon>
        <taxon>Dothideomycetes</taxon>
        <taxon>Dothideomycetidae</taxon>
        <taxon>Mycosphaerellales</taxon>
        <taxon>Teratosphaeriaceae</taxon>
        <taxon>Oleoguttula</taxon>
    </lineage>
</organism>
<evidence type="ECO:0000313" key="3">
    <source>
        <dbReference type="EMBL" id="KAK4543177.1"/>
    </source>
</evidence>
<evidence type="ECO:0000259" key="2">
    <source>
        <dbReference type="PROSITE" id="PS50011"/>
    </source>
</evidence>
<dbReference type="SMART" id="SM00220">
    <property type="entry name" value="S_TKc"/>
    <property type="match status" value="1"/>
</dbReference>
<dbReference type="InterPro" id="IPR011009">
    <property type="entry name" value="Kinase-like_dom_sf"/>
</dbReference>
<dbReference type="PANTHER" id="PTHR44305:SF24">
    <property type="entry name" value="TYROSINE-PROTEIN KINASE C03B1.5-RELATED"/>
    <property type="match status" value="1"/>
</dbReference>
<feature type="domain" description="Protein kinase" evidence="2">
    <location>
        <begin position="150"/>
        <end position="598"/>
    </location>
</feature>
<dbReference type="Pfam" id="PF00069">
    <property type="entry name" value="Pkinase"/>
    <property type="match status" value="1"/>
</dbReference>
<comment type="caution">
    <text evidence="3">The sequence shown here is derived from an EMBL/GenBank/DDBJ whole genome shotgun (WGS) entry which is preliminary data.</text>
</comment>
<dbReference type="SUPFAM" id="SSF56112">
    <property type="entry name" value="Protein kinase-like (PK-like)"/>
    <property type="match status" value="1"/>
</dbReference>
<dbReference type="GO" id="GO:0004672">
    <property type="term" value="F:protein kinase activity"/>
    <property type="evidence" value="ECO:0007669"/>
    <property type="project" value="InterPro"/>
</dbReference>
<dbReference type="PROSITE" id="PS50011">
    <property type="entry name" value="PROTEIN_KINASE_DOM"/>
    <property type="match status" value="1"/>
</dbReference>
<proteinExistence type="predicted"/>
<dbReference type="InterPro" id="IPR000719">
    <property type="entry name" value="Prot_kinase_dom"/>
</dbReference>
<feature type="region of interest" description="Disordered" evidence="1">
    <location>
        <begin position="379"/>
        <end position="415"/>
    </location>
</feature>